<dbReference type="PANTHER" id="PTHR13414">
    <property type="entry name" value="HUEL-CATION TRANSPORTER"/>
    <property type="match status" value="1"/>
</dbReference>
<evidence type="ECO:0000256" key="4">
    <source>
        <dbReference type="ARBA" id="ARBA00022989"/>
    </source>
</evidence>
<name>A0A6J6UB25_9ZZZZ</name>
<dbReference type="InterPro" id="IPR002524">
    <property type="entry name" value="Cation_efflux"/>
</dbReference>
<feature type="transmembrane region" description="Helical" evidence="6">
    <location>
        <begin position="193"/>
        <end position="211"/>
    </location>
</feature>
<feature type="transmembrane region" description="Helical" evidence="6">
    <location>
        <begin position="9"/>
        <end position="30"/>
    </location>
</feature>
<dbReference type="SUPFAM" id="SSF161111">
    <property type="entry name" value="Cation efflux protein transmembrane domain-like"/>
    <property type="match status" value="1"/>
</dbReference>
<dbReference type="Pfam" id="PF01545">
    <property type="entry name" value="Cation_efflux"/>
    <property type="match status" value="1"/>
</dbReference>
<dbReference type="GO" id="GO:0016020">
    <property type="term" value="C:membrane"/>
    <property type="evidence" value="ECO:0007669"/>
    <property type="project" value="UniProtKB-SubCell"/>
</dbReference>
<evidence type="ECO:0000313" key="8">
    <source>
        <dbReference type="EMBL" id="CAB4756776.1"/>
    </source>
</evidence>
<organism evidence="8">
    <name type="scientific">freshwater metagenome</name>
    <dbReference type="NCBI Taxonomy" id="449393"/>
    <lineage>
        <taxon>unclassified sequences</taxon>
        <taxon>metagenomes</taxon>
        <taxon>ecological metagenomes</taxon>
    </lineage>
</organism>
<keyword evidence="3 6" id="KW-0812">Transmembrane</keyword>
<sequence length="319" mass="34507">MSTGGGTRAIVAAFFANLGIAVAKFIGFIVTGSASMLAESIHSVADTGNQGLLLLGGKRSRKDPDELHQFGYGRERYFWAFVVALVLFSMGAMFAMYEGVSKIRHPHELDNVAVALSILGVSVLLEAYSFHTAWKEASHVRGTAKLSTYIRRAREPELPVVLLEDTGALIGLTFAFVAVVIASVTDNPVWDGVGTLSIGILLAIIAVILAVEMKSLLIGESATPENYRAIADAIVDSPDVDQLIHLRTQHLGPDELLVGAKVQFRTDLRIDELAAAIDAVEHRVRLVVPIARPFYVEPDIFRAATGDAIQHTDDYGDNR</sequence>
<evidence type="ECO:0000256" key="3">
    <source>
        <dbReference type="ARBA" id="ARBA00022692"/>
    </source>
</evidence>
<keyword evidence="5 6" id="KW-0472">Membrane</keyword>
<protein>
    <submittedName>
        <fullName evidence="8">Unannotated protein</fullName>
    </submittedName>
</protein>
<reference evidence="8" key="1">
    <citation type="submission" date="2020-05" db="EMBL/GenBank/DDBJ databases">
        <authorList>
            <person name="Chiriac C."/>
            <person name="Salcher M."/>
            <person name="Ghai R."/>
            <person name="Kavagutti S V."/>
        </authorList>
    </citation>
    <scope>NUCLEOTIDE SEQUENCE</scope>
</reference>
<evidence type="ECO:0000256" key="1">
    <source>
        <dbReference type="ARBA" id="ARBA00004141"/>
    </source>
</evidence>
<accession>A0A6J6UB25</accession>
<dbReference type="GO" id="GO:0008324">
    <property type="term" value="F:monoatomic cation transmembrane transporter activity"/>
    <property type="evidence" value="ECO:0007669"/>
    <property type="project" value="InterPro"/>
</dbReference>
<evidence type="ECO:0000256" key="2">
    <source>
        <dbReference type="ARBA" id="ARBA00022448"/>
    </source>
</evidence>
<dbReference type="InterPro" id="IPR036837">
    <property type="entry name" value="Cation_efflux_CTD_sf"/>
</dbReference>
<dbReference type="Gene3D" id="1.20.1510.10">
    <property type="entry name" value="Cation efflux protein transmembrane domain"/>
    <property type="match status" value="1"/>
</dbReference>
<proteinExistence type="predicted"/>
<evidence type="ECO:0000256" key="5">
    <source>
        <dbReference type="ARBA" id="ARBA00023136"/>
    </source>
</evidence>
<feature type="transmembrane region" description="Helical" evidence="6">
    <location>
        <begin position="160"/>
        <end position="181"/>
    </location>
</feature>
<feature type="domain" description="Cation efflux protein transmembrane" evidence="7">
    <location>
        <begin position="11"/>
        <end position="217"/>
    </location>
</feature>
<dbReference type="PANTHER" id="PTHR13414:SF9">
    <property type="entry name" value="PROTON-COUPLED ZINC ANTIPORTER SLC30A9, MITOCHONDRIAL"/>
    <property type="match status" value="1"/>
</dbReference>
<evidence type="ECO:0000256" key="6">
    <source>
        <dbReference type="SAM" id="Phobius"/>
    </source>
</evidence>
<comment type="subcellular location">
    <subcellularLocation>
        <location evidence="1">Membrane</location>
        <topology evidence="1">Multi-pass membrane protein</topology>
    </subcellularLocation>
</comment>
<dbReference type="NCBIfam" id="TIGR01297">
    <property type="entry name" value="CDF"/>
    <property type="match status" value="1"/>
</dbReference>
<keyword evidence="2" id="KW-0813">Transport</keyword>
<dbReference type="InterPro" id="IPR058533">
    <property type="entry name" value="Cation_efflux_TM"/>
</dbReference>
<dbReference type="GO" id="GO:0006829">
    <property type="term" value="P:zinc ion transport"/>
    <property type="evidence" value="ECO:0007669"/>
    <property type="project" value="InterPro"/>
</dbReference>
<dbReference type="InterPro" id="IPR027469">
    <property type="entry name" value="Cation_efflux_TMD_sf"/>
</dbReference>
<evidence type="ECO:0000259" key="7">
    <source>
        <dbReference type="Pfam" id="PF01545"/>
    </source>
</evidence>
<keyword evidence="4 6" id="KW-1133">Transmembrane helix</keyword>
<feature type="transmembrane region" description="Helical" evidence="6">
    <location>
        <begin position="77"/>
        <end position="97"/>
    </location>
</feature>
<dbReference type="SUPFAM" id="SSF160240">
    <property type="entry name" value="Cation efflux protein cytoplasmic domain-like"/>
    <property type="match status" value="1"/>
</dbReference>
<dbReference type="AlphaFoldDB" id="A0A6J6UB25"/>
<gene>
    <name evidence="8" type="ORF">UFOPK2754_02153</name>
    <name evidence="9" type="ORF">UFOPK3543_01849</name>
</gene>
<dbReference type="InterPro" id="IPR040177">
    <property type="entry name" value="SLC30A9"/>
</dbReference>
<dbReference type="EMBL" id="CAFBMH010000073">
    <property type="protein sequence ID" value="CAB4916573.1"/>
    <property type="molecule type" value="Genomic_DNA"/>
</dbReference>
<dbReference type="EMBL" id="CAEZYR010000088">
    <property type="protein sequence ID" value="CAB4756776.1"/>
    <property type="molecule type" value="Genomic_DNA"/>
</dbReference>
<evidence type="ECO:0000313" key="9">
    <source>
        <dbReference type="EMBL" id="CAB4916573.1"/>
    </source>
</evidence>